<name>A0A9W9WI58_9EURO</name>
<accession>A0A9W9WI58</accession>
<evidence type="ECO:0000313" key="2">
    <source>
        <dbReference type="EMBL" id="KAJ5462318.1"/>
    </source>
</evidence>
<feature type="compositionally biased region" description="Basic residues" evidence="1">
    <location>
        <begin position="41"/>
        <end position="50"/>
    </location>
</feature>
<evidence type="ECO:0000256" key="1">
    <source>
        <dbReference type="SAM" id="MobiDB-lite"/>
    </source>
</evidence>
<proteinExistence type="predicted"/>
<organism evidence="2 3">
    <name type="scientific">Penicillium desertorum</name>
    <dbReference type="NCBI Taxonomy" id="1303715"/>
    <lineage>
        <taxon>Eukaryota</taxon>
        <taxon>Fungi</taxon>
        <taxon>Dikarya</taxon>
        <taxon>Ascomycota</taxon>
        <taxon>Pezizomycotina</taxon>
        <taxon>Eurotiomycetes</taxon>
        <taxon>Eurotiomycetidae</taxon>
        <taxon>Eurotiales</taxon>
        <taxon>Aspergillaceae</taxon>
        <taxon>Penicillium</taxon>
    </lineage>
</organism>
<gene>
    <name evidence="2" type="ORF">N7530_010523</name>
</gene>
<feature type="region of interest" description="Disordered" evidence="1">
    <location>
        <begin position="180"/>
        <end position="201"/>
    </location>
</feature>
<keyword evidence="3" id="KW-1185">Reference proteome</keyword>
<reference evidence="2" key="2">
    <citation type="journal article" date="2023" name="IMA Fungus">
        <title>Comparative genomic study of the Penicillium genus elucidates a diverse pangenome and 15 lateral gene transfer events.</title>
        <authorList>
            <person name="Petersen C."/>
            <person name="Sorensen T."/>
            <person name="Nielsen M.R."/>
            <person name="Sondergaard T.E."/>
            <person name="Sorensen J.L."/>
            <person name="Fitzpatrick D.A."/>
            <person name="Frisvad J.C."/>
            <person name="Nielsen K.L."/>
        </authorList>
    </citation>
    <scope>NUCLEOTIDE SEQUENCE</scope>
    <source>
        <strain evidence="2">IBT 17660</strain>
    </source>
</reference>
<comment type="caution">
    <text evidence="2">The sequence shown here is derived from an EMBL/GenBank/DDBJ whole genome shotgun (WGS) entry which is preliminary data.</text>
</comment>
<dbReference type="OrthoDB" id="73875at2759"/>
<evidence type="ECO:0000313" key="3">
    <source>
        <dbReference type="Proteomes" id="UP001147760"/>
    </source>
</evidence>
<dbReference type="Proteomes" id="UP001147760">
    <property type="component" value="Unassembled WGS sequence"/>
</dbReference>
<protein>
    <submittedName>
        <fullName evidence="2">Uncharacterized protein</fullName>
    </submittedName>
</protein>
<feature type="region of interest" description="Disordered" evidence="1">
    <location>
        <begin position="27"/>
        <end position="60"/>
    </location>
</feature>
<sequence>MQVSKINGLENGITLSNVAADAEAGIELQDAEPARPPGARGRGRGRRPLGRRPLASPARSFTGLEGSPFLSWNEALASTGPYPPFLLFCHRPMTIRFTEISFDSLSLDFVAIHTGMSLELRTPAITHLTNLKTTTQVLLTTYNYVQPGNLRSQGVPLIPFTIPFHHLFCDGQIRYKDSTPDRSYDRPHLEERAGARPKPGDPRTFLINVGAILRSSLYENLEAISRGYPTGLNVLKGDGASTLGIQGGFTVAKDVCSATGIQLINAADLPKTGMHAEHIQGFNIVARFLETTLSGKLPGGLDLKAPTLDAYKLLAGWHKTYDVSLPLAGVKVTDVKGWAAGITPNDRIFEIFGSYSYRTGMSLLGADMNLMKMAIFTGHRTMGIGKFEEWIAEAADGKLHGAKMILGKVQKVYHCSVELLELGELRPYLDQARAQLATEIGYADKYIPELKGMSAIWKEFEPAFYNHIVSTSQKYVTNRIAEIAQKFPLGNPTGNDAVTKLSYGSEELKKSISQITFHLKK</sequence>
<dbReference type="EMBL" id="JAPWDO010000007">
    <property type="protein sequence ID" value="KAJ5462318.1"/>
    <property type="molecule type" value="Genomic_DNA"/>
</dbReference>
<dbReference type="AlphaFoldDB" id="A0A9W9WI58"/>
<reference evidence="2" key="1">
    <citation type="submission" date="2022-12" db="EMBL/GenBank/DDBJ databases">
        <authorList>
            <person name="Petersen C."/>
        </authorList>
    </citation>
    <scope>NUCLEOTIDE SEQUENCE</scope>
    <source>
        <strain evidence="2">IBT 17660</strain>
    </source>
</reference>